<dbReference type="PANTHER" id="PTHR35850:SF1">
    <property type="entry name" value="TYPE VI SECRETION SYSTEM SHEATH PROTEIN TSSB1"/>
    <property type="match status" value="1"/>
</dbReference>
<keyword evidence="2" id="KW-1185">Reference proteome</keyword>
<dbReference type="EMBL" id="JAMFLX010000002">
    <property type="protein sequence ID" value="MCL6268835.1"/>
    <property type="molecule type" value="Genomic_DNA"/>
</dbReference>
<evidence type="ECO:0000313" key="1">
    <source>
        <dbReference type="EMBL" id="MCL6268835.1"/>
    </source>
</evidence>
<dbReference type="PANTHER" id="PTHR35850">
    <property type="entry name" value="CYTOPLASMIC PROTEIN-RELATED"/>
    <property type="match status" value="1"/>
</dbReference>
<sequence length="168" mass="18835">MALDSQHKRIRKNRVSITYDVETLGSSEKKELPFVVGVIGNYSGECPDDAKVPIEEREFINVTKDNFNKVMKRIGPQLNIEVENTLSKEEDADALVCSLKFESIKDFSPPHLITQIPELNQLVSIRNQLLVLLGKADRSRALEKELKDLLQSNDNVQSLATELGVESG</sequence>
<gene>
    <name evidence="1" type="primary">tssB</name>
    <name evidence="1" type="ORF">M3P05_02575</name>
</gene>
<reference evidence="1 2" key="1">
    <citation type="submission" date="2022-05" db="EMBL/GenBank/DDBJ databases">
        <authorList>
            <person name="Park J.-S."/>
        </authorList>
    </citation>
    <scope>NUCLEOTIDE SEQUENCE [LARGE SCALE GENOMIC DNA]</scope>
    <source>
        <strain evidence="1 2">2012CJ34-2</strain>
    </source>
</reference>
<organism evidence="1 2">
    <name type="scientific">Parendozoicomonas callyspongiae</name>
    <dbReference type="NCBI Taxonomy" id="2942213"/>
    <lineage>
        <taxon>Bacteria</taxon>
        <taxon>Pseudomonadati</taxon>
        <taxon>Pseudomonadota</taxon>
        <taxon>Gammaproteobacteria</taxon>
        <taxon>Oceanospirillales</taxon>
        <taxon>Endozoicomonadaceae</taxon>
        <taxon>Parendozoicomonas</taxon>
    </lineage>
</organism>
<proteinExistence type="predicted"/>
<dbReference type="PIRSF" id="PIRSF028301">
    <property type="entry name" value="UCP028301"/>
    <property type="match status" value="1"/>
</dbReference>
<accession>A0ABT0PBT0</accession>
<comment type="caution">
    <text evidence="1">The sequence shown here is derived from an EMBL/GenBank/DDBJ whole genome shotgun (WGS) entry which is preliminary data.</text>
</comment>
<dbReference type="NCBIfam" id="TIGR03358">
    <property type="entry name" value="VI_chp_5"/>
    <property type="match status" value="1"/>
</dbReference>
<dbReference type="InterPro" id="IPR008312">
    <property type="entry name" value="T6SS_TssB1"/>
</dbReference>
<dbReference type="RefSeq" id="WP_249697665.1">
    <property type="nucleotide sequence ID" value="NZ_JAMFLX010000002.1"/>
</dbReference>
<dbReference type="Proteomes" id="UP001203338">
    <property type="component" value="Unassembled WGS sequence"/>
</dbReference>
<evidence type="ECO:0000313" key="2">
    <source>
        <dbReference type="Proteomes" id="UP001203338"/>
    </source>
</evidence>
<name>A0ABT0PBT0_9GAMM</name>
<dbReference type="Pfam" id="PF05591">
    <property type="entry name" value="T6SS_VipA"/>
    <property type="match status" value="1"/>
</dbReference>
<protein>
    <submittedName>
        <fullName evidence="1">Type VI secretion system contractile sheath small subunit</fullName>
    </submittedName>
</protein>